<dbReference type="EMBL" id="CP003541">
    <property type="protein sequence ID" value="AFP83542.1"/>
    <property type="molecule type" value="Genomic_DNA"/>
</dbReference>
<evidence type="ECO:0000256" key="3">
    <source>
        <dbReference type="ARBA" id="ARBA00012748"/>
    </source>
</evidence>
<evidence type="ECO:0000256" key="8">
    <source>
        <dbReference type="SAM" id="Phobius"/>
    </source>
</evidence>
<dbReference type="PATRIC" id="fig|1202536.3.peg.67"/>
<keyword evidence="8" id="KW-1133">Transmembrane helix</keyword>
<reference evidence="10 11" key="1">
    <citation type="journal article" date="2012" name="Mol. Biol. Evol.">
        <title>Genome reduction and co-evolution between the primary and secondary bacterial symbionts of psyllids.</title>
        <authorList>
            <person name="Sloan D.B."/>
            <person name="Moran N.A."/>
        </authorList>
    </citation>
    <scope>NUCLEOTIDE SEQUENCE [LARGE SCALE GENOMIC DNA]</scope>
    <source>
        <strain evidence="10 11">CE</strain>
    </source>
</reference>
<evidence type="ECO:0000313" key="10">
    <source>
        <dbReference type="EMBL" id="AFP83542.1"/>
    </source>
</evidence>
<dbReference type="PANTHER" id="PTHR42885:SF2">
    <property type="entry name" value="HISTIDINOL-PHOSPHATE AMINOTRANSFERASE"/>
    <property type="match status" value="1"/>
</dbReference>
<dbReference type="Gene3D" id="3.90.1150.10">
    <property type="entry name" value="Aspartate Aminotransferase, domain 1"/>
    <property type="match status" value="1"/>
</dbReference>
<gene>
    <name evidence="10" type="primary">hisC</name>
    <name evidence="10" type="ORF">A33U_076</name>
</gene>
<sequence>MKEYFPGKRINIGIKLNTNENIYNSSTNLYFLINIIKNYFYKFKYYPDSENFFLKKIISKKFNIKNKNLFICNGSDEGLFFIFLLLKKKIIKIYNFTYPFYEVYCNFNKIFYKKISIKKKITFSNIIFPNPNSPTGNIFFLKKNNKLIDNKFIIIDEAYSDFYNNNYIKFINKENNLIIVKTFSKYYSIANLRIGFIIANEFLINKLNKIKHCFNSYTVNSISAYLAIECIKDFNYYYFISQKINFLKIIFKKIFFDNFIILNSFCNFLLIKINIDFYFFFKKKKIFFRIFYLKNEIFIRITISNYKIIKLIYFFLIKWN</sequence>
<feature type="domain" description="Aminotransferase class I/classII large" evidence="9">
    <location>
        <begin position="14"/>
        <end position="235"/>
    </location>
</feature>
<protein>
    <recommendedName>
        <fullName evidence="3">histidinol-phosphate transaminase</fullName>
        <ecNumber evidence="3">2.6.1.9</ecNumber>
    </recommendedName>
</protein>
<dbReference type="InterPro" id="IPR015424">
    <property type="entry name" value="PyrdxlP-dep_Trfase"/>
</dbReference>
<dbReference type="InterPro" id="IPR015422">
    <property type="entry name" value="PyrdxlP-dep_Trfase_small"/>
</dbReference>
<evidence type="ECO:0000256" key="1">
    <source>
        <dbReference type="ARBA" id="ARBA00001933"/>
    </source>
</evidence>
<dbReference type="Proteomes" id="UP000003932">
    <property type="component" value="Chromosome"/>
</dbReference>
<evidence type="ECO:0000256" key="2">
    <source>
        <dbReference type="ARBA" id="ARBA00005011"/>
    </source>
</evidence>
<dbReference type="EC" id="2.6.1.9" evidence="3"/>
<proteinExistence type="predicted"/>
<evidence type="ECO:0000259" key="9">
    <source>
        <dbReference type="Pfam" id="PF00155"/>
    </source>
</evidence>
<keyword evidence="5 10" id="KW-0808">Transferase</keyword>
<comment type="cofactor">
    <cofactor evidence="1">
        <name>pyridoxal 5'-phosphate</name>
        <dbReference type="ChEBI" id="CHEBI:597326"/>
    </cofactor>
</comment>
<feature type="transmembrane region" description="Helical" evidence="8">
    <location>
        <begin position="259"/>
        <end position="281"/>
    </location>
</feature>
<evidence type="ECO:0000313" key="11">
    <source>
        <dbReference type="Proteomes" id="UP000003932"/>
    </source>
</evidence>
<name>J7GS42_CARRU</name>
<dbReference type="Gene3D" id="3.40.640.10">
    <property type="entry name" value="Type I PLP-dependent aspartate aminotransferase-like (Major domain)"/>
    <property type="match status" value="1"/>
</dbReference>
<dbReference type="SUPFAM" id="SSF53383">
    <property type="entry name" value="PLP-dependent transferases"/>
    <property type="match status" value="1"/>
</dbReference>
<evidence type="ECO:0000256" key="6">
    <source>
        <dbReference type="ARBA" id="ARBA00022898"/>
    </source>
</evidence>
<accession>J7GS42</accession>
<keyword evidence="6" id="KW-0663">Pyridoxal phosphate</keyword>
<dbReference type="HOGENOM" id="CLU_017584_3_0_6"/>
<evidence type="ECO:0000256" key="4">
    <source>
        <dbReference type="ARBA" id="ARBA00022576"/>
    </source>
</evidence>
<dbReference type="KEGG" id="cru:A33U_076"/>
<dbReference type="InterPro" id="IPR015421">
    <property type="entry name" value="PyrdxlP-dep_Trfase_major"/>
</dbReference>
<dbReference type="AlphaFoldDB" id="J7GS42"/>
<dbReference type="CDD" id="cd00609">
    <property type="entry name" value="AAT_like"/>
    <property type="match status" value="1"/>
</dbReference>
<dbReference type="InterPro" id="IPR004839">
    <property type="entry name" value="Aminotransferase_I/II_large"/>
</dbReference>
<dbReference type="PANTHER" id="PTHR42885">
    <property type="entry name" value="HISTIDINOL-PHOSPHATE AMINOTRANSFERASE-RELATED"/>
    <property type="match status" value="1"/>
</dbReference>
<dbReference type="Pfam" id="PF00155">
    <property type="entry name" value="Aminotran_1_2"/>
    <property type="match status" value="1"/>
</dbReference>
<keyword evidence="8" id="KW-0472">Membrane</keyword>
<organism evidence="10 11">
    <name type="scientific">Candidatus Carsonella ruddii CE isolate Thao2000</name>
    <dbReference type="NCBI Taxonomy" id="1202536"/>
    <lineage>
        <taxon>Bacteria</taxon>
        <taxon>Pseudomonadati</taxon>
        <taxon>Pseudomonadota</taxon>
        <taxon>Gammaproteobacteria</taxon>
        <taxon>Oceanospirillales</taxon>
        <taxon>Halomonadaceae</taxon>
        <taxon>Zymobacter group</taxon>
        <taxon>Candidatus Carsonella</taxon>
    </lineage>
</organism>
<dbReference type="GO" id="GO:0030170">
    <property type="term" value="F:pyridoxal phosphate binding"/>
    <property type="evidence" value="ECO:0007669"/>
    <property type="project" value="InterPro"/>
</dbReference>
<keyword evidence="8" id="KW-0812">Transmembrane</keyword>
<evidence type="ECO:0000256" key="5">
    <source>
        <dbReference type="ARBA" id="ARBA00022679"/>
    </source>
</evidence>
<dbReference type="GO" id="GO:0004400">
    <property type="term" value="F:histidinol-phosphate transaminase activity"/>
    <property type="evidence" value="ECO:0007669"/>
    <property type="project" value="UniProtKB-EC"/>
</dbReference>
<keyword evidence="4 10" id="KW-0032">Aminotransferase</keyword>
<comment type="pathway">
    <text evidence="2">Amino-acid biosynthesis; L-histidine biosynthesis; L-histidine from 5-phospho-alpha-D-ribose 1-diphosphate: step 7/9.</text>
</comment>
<dbReference type="STRING" id="1202536.A33U_076"/>
<comment type="catalytic activity">
    <reaction evidence="7">
        <text>L-histidinol phosphate + 2-oxoglutarate = 3-(imidazol-4-yl)-2-oxopropyl phosphate + L-glutamate</text>
        <dbReference type="Rhea" id="RHEA:23744"/>
        <dbReference type="ChEBI" id="CHEBI:16810"/>
        <dbReference type="ChEBI" id="CHEBI:29985"/>
        <dbReference type="ChEBI" id="CHEBI:57766"/>
        <dbReference type="ChEBI" id="CHEBI:57980"/>
        <dbReference type="EC" id="2.6.1.9"/>
    </reaction>
</comment>
<dbReference type="OrthoDB" id="9809616at2"/>
<dbReference type="RefSeq" id="WP_014886843.1">
    <property type="nucleotide sequence ID" value="NC_018414.1"/>
</dbReference>
<evidence type="ECO:0000256" key="7">
    <source>
        <dbReference type="ARBA" id="ARBA00047481"/>
    </source>
</evidence>